<name>A0A0A2VJJ3_PARBA</name>
<evidence type="ECO:0000313" key="1">
    <source>
        <dbReference type="EMBL" id="KGQ01059.1"/>
    </source>
</evidence>
<dbReference type="KEGG" id="pbl:PAAG_12253"/>
<dbReference type="Proteomes" id="UP000002059">
    <property type="component" value="Partially assembled WGS sequence"/>
</dbReference>
<gene>
    <name evidence="1" type="ORF">PAAG_12253</name>
</gene>
<reference evidence="1 2" key="1">
    <citation type="journal article" date="2011" name="PLoS Genet.">
        <title>Comparative genomic analysis of human fungal pathogens causing paracoccidioidomycosis.</title>
        <authorList>
            <person name="Desjardins C.A."/>
            <person name="Champion M.D."/>
            <person name="Holder J.W."/>
            <person name="Muszewska A."/>
            <person name="Goldberg J."/>
            <person name="Bailao A.M."/>
            <person name="Brigido M.M."/>
            <person name="Ferreira M.E."/>
            <person name="Garcia A.M."/>
            <person name="Grynberg M."/>
            <person name="Gujja S."/>
            <person name="Heiman D.I."/>
            <person name="Henn M.R."/>
            <person name="Kodira C.D."/>
            <person name="Leon-Narvaez H."/>
            <person name="Longo L.V."/>
            <person name="Ma L.J."/>
            <person name="Malavazi I."/>
            <person name="Matsuo A.L."/>
            <person name="Morais F.V."/>
            <person name="Pereira M."/>
            <person name="Rodriguez-Brito S."/>
            <person name="Sakthikumar S."/>
            <person name="Salem-Izacc S.M."/>
            <person name="Sykes S.M."/>
            <person name="Teixeira M.M."/>
            <person name="Vallejo M.C."/>
            <person name="Walter M.E."/>
            <person name="Yandava C."/>
            <person name="Young S."/>
            <person name="Zeng Q."/>
            <person name="Zucker J."/>
            <person name="Felipe M.S."/>
            <person name="Goldman G.H."/>
            <person name="Haas B.J."/>
            <person name="McEwen J.G."/>
            <person name="Nino-Vega G."/>
            <person name="Puccia R."/>
            <person name="San-Blas G."/>
            <person name="Soares C.M."/>
            <person name="Birren B.W."/>
            <person name="Cuomo C.A."/>
        </authorList>
    </citation>
    <scope>NUCLEOTIDE SEQUENCE [LARGE SCALE GENOMIC DNA]</scope>
    <source>
        <strain evidence="2">ATCC MYA-826 / Pb01</strain>
    </source>
</reference>
<accession>A0A0A2VJJ3</accession>
<keyword evidence="2" id="KW-1185">Reference proteome</keyword>
<evidence type="ECO:0000313" key="2">
    <source>
        <dbReference type="Proteomes" id="UP000002059"/>
    </source>
</evidence>
<dbReference type="RefSeq" id="XP_015702617.1">
    <property type="nucleotide sequence ID" value="XM_015847767.1"/>
</dbReference>
<sequence length="257" mass="28199">MDKTRRIVEITGFFKLLWLAGWWSLFALNRAHVGVKPPGFATSFTHPGFRLFTSTQPRLRQQSSHSPHPSYNLTPSILQPSQHTPVDGLQLLVRLSSRFPALSTNEVITHHSESSSSPVYLYPSLVFCTIPFPSPTASYPNPSVKTLPTHLGYTSIHTRISHSQPTISAAPIPLSLLCVFIYTVLTVSPLSSADKLLVPLSDIFLPSLAQQSTPISLKPLNLPSKSVGILHNSSQFFQSGSLVRCDEIDGTQESPFG</sequence>
<dbReference type="AlphaFoldDB" id="A0A0A2VJJ3"/>
<dbReference type="HOGENOM" id="CLU_1082213_0_0_1"/>
<dbReference type="VEuPathDB" id="FungiDB:PAAG_12253"/>
<proteinExistence type="predicted"/>
<dbReference type="EMBL" id="KN294010">
    <property type="protein sequence ID" value="KGQ01059.1"/>
    <property type="molecule type" value="Genomic_DNA"/>
</dbReference>
<organism evidence="1 2">
    <name type="scientific">Paracoccidioides lutzii (strain ATCC MYA-826 / Pb01)</name>
    <name type="common">Paracoccidioides brasiliensis</name>
    <dbReference type="NCBI Taxonomy" id="502779"/>
    <lineage>
        <taxon>Eukaryota</taxon>
        <taxon>Fungi</taxon>
        <taxon>Dikarya</taxon>
        <taxon>Ascomycota</taxon>
        <taxon>Pezizomycotina</taxon>
        <taxon>Eurotiomycetes</taxon>
        <taxon>Eurotiomycetidae</taxon>
        <taxon>Onygenales</taxon>
        <taxon>Ajellomycetaceae</taxon>
        <taxon>Paracoccidioides</taxon>
    </lineage>
</organism>
<dbReference type="GeneID" id="26970973"/>
<protein>
    <submittedName>
        <fullName evidence="1">Uncharacterized protein</fullName>
    </submittedName>
</protein>